<evidence type="ECO:0000313" key="1">
    <source>
        <dbReference type="EMBL" id="RRQ51343.1"/>
    </source>
</evidence>
<dbReference type="EMBL" id="RWJI01000001">
    <property type="protein sequence ID" value="RRQ51343.1"/>
    <property type="molecule type" value="Genomic_DNA"/>
</dbReference>
<accession>A0A426RQU7</accession>
<dbReference type="AlphaFoldDB" id="A0A426RQU7"/>
<dbReference type="OrthoDB" id="542469at2"/>
<keyword evidence="2" id="KW-1185">Reference proteome</keyword>
<gene>
    <name evidence="1" type="ORF">D7D48_00010</name>
</gene>
<protein>
    <submittedName>
        <fullName evidence="1">Uncharacterized protein</fullName>
    </submittedName>
</protein>
<name>A0A426RQU7_9SPHN</name>
<evidence type="ECO:0000313" key="2">
    <source>
        <dbReference type="Proteomes" id="UP000268553"/>
    </source>
</evidence>
<comment type="caution">
    <text evidence="1">The sequence shown here is derived from an EMBL/GenBank/DDBJ whole genome shotgun (WGS) entry which is preliminary data.</text>
</comment>
<sequence length="68" mass="7553">MTKVKIDDTEYELDSLSDKAKAIAAHLHAVNVEIDRFRAQTAIYQTARSAYVRSLKEEIETSLAANAA</sequence>
<organism evidence="1 2">
    <name type="scientific">Sphingorhabdus wooponensis</name>
    <dbReference type="NCBI Taxonomy" id="940136"/>
    <lineage>
        <taxon>Bacteria</taxon>
        <taxon>Pseudomonadati</taxon>
        <taxon>Pseudomonadota</taxon>
        <taxon>Alphaproteobacteria</taxon>
        <taxon>Sphingomonadales</taxon>
        <taxon>Sphingomonadaceae</taxon>
        <taxon>Sphingorhabdus</taxon>
    </lineage>
</organism>
<dbReference type="Proteomes" id="UP000268553">
    <property type="component" value="Unassembled WGS sequence"/>
</dbReference>
<proteinExistence type="predicted"/>
<reference evidence="1 2" key="1">
    <citation type="submission" date="2018-12" db="EMBL/GenBank/DDBJ databases">
        <authorList>
            <person name="Kim S.-J."/>
            <person name="Jung G.-Y."/>
        </authorList>
    </citation>
    <scope>NUCLEOTIDE SEQUENCE [LARGE SCALE GENOMIC DNA]</scope>
    <source>
        <strain evidence="1 2">03SU3-P</strain>
    </source>
</reference>
<dbReference type="RefSeq" id="WP_125229358.1">
    <property type="nucleotide sequence ID" value="NZ_RWJI01000001.1"/>
</dbReference>